<feature type="region of interest" description="Disordered" evidence="1">
    <location>
        <begin position="40"/>
        <end position="78"/>
    </location>
</feature>
<organism evidence="2 3">
    <name type="scientific">Elysia marginata</name>
    <dbReference type="NCBI Taxonomy" id="1093978"/>
    <lineage>
        <taxon>Eukaryota</taxon>
        <taxon>Metazoa</taxon>
        <taxon>Spiralia</taxon>
        <taxon>Lophotrochozoa</taxon>
        <taxon>Mollusca</taxon>
        <taxon>Gastropoda</taxon>
        <taxon>Heterobranchia</taxon>
        <taxon>Euthyneura</taxon>
        <taxon>Panpulmonata</taxon>
        <taxon>Sacoglossa</taxon>
        <taxon>Placobranchoidea</taxon>
        <taxon>Plakobranchidae</taxon>
        <taxon>Elysia</taxon>
    </lineage>
</organism>
<protein>
    <submittedName>
        <fullName evidence="2">Uncharacterized protein</fullName>
    </submittedName>
</protein>
<dbReference type="AlphaFoldDB" id="A0AAV4JPT7"/>
<dbReference type="Proteomes" id="UP000762676">
    <property type="component" value="Unassembled WGS sequence"/>
</dbReference>
<comment type="caution">
    <text evidence="2">The sequence shown here is derived from an EMBL/GenBank/DDBJ whole genome shotgun (WGS) entry which is preliminary data.</text>
</comment>
<feature type="compositionally biased region" description="Acidic residues" evidence="1">
    <location>
        <begin position="57"/>
        <end position="78"/>
    </location>
</feature>
<accession>A0AAV4JPT7</accession>
<dbReference type="EMBL" id="BMAT01010322">
    <property type="protein sequence ID" value="GFS24310.1"/>
    <property type="molecule type" value="Genomic_DNA"/>
</dbReference>
<evidence type="ECO:0000313" key="2">
    <source>
        <dbReference type="EMBL" id="GFS24310.1"/>
    </source>
</evidence>
<sequence>MKIFSDVVHLSHSRFYNFRNFTLPVANFFLFSVCVAADVSTDNDNDGDNHDDVATNVDDDDGDGATNVDVDDTTNIDN</sequence>
<evidence type="ECO:0000313" key="3">
    <source>
        <dbReference type="Proteomes" id="UP000762676"/>
    </source>
</evidence>
<proteinExistence type="predicted"/>
<gene>
    <name evidence="2" type="ORF">ElyMa_005154800</name>
</gene>
<keyword evidence="3" id="KW-1185">Reference proteome</keyword>
<reference evidence="2 3" key="1">
    <citation type="journal article" date="2021" name="Elife">
        <title>Chloroplast acquisition without the gene transfer in kleptoplastic sea slugs, Plakobranchus ocellatus.</title>
        <authorList>
            <person name="Maeda T."/>
            <person name="Takahashi S."/>
            <person name="Yoshida T."/>
            <person name="Shimamura S."/>
            <person name="Takaki Y."/>
            <person name="Nagai Y."/>
            <person name="Toyoda A."/>
            <person name="Suzuki Y."/>
            <person name="Arimoto A."/>
            <person name="Ishii H."/>
            <person name="Satoh N."/>
            <person name="Nishiyama T."/>
            <person name="Hasebe M."/>
            <person name="Maruyama T."/>
            <person name="Minagawa J."/>
            <person name="Obokata J."/>
            <person name="Shigenobu S."/>
        </authorList>
    </citation>
    <scope>NUCLEOTIDE SEQUENCE [LARGE SCALE GENOMIC DNA]</scope>
</reference>
<evidence type="ECO:0000256" key="1">
    <source>
        <dbReference type="SAM" id="MobiDB-lite"/>
    </source>
</evidence>
<name>A0AAV4JPT7_9GAST</name>